<dbReference type="CDD" id="cd11333">
    <property type="entry name" value="AmyAc_SI_OligoGlu_DGase"/>
    <property type="match status" value="1"/>
</dbReference>
<dbReference type="Gene3D" id="3.20.20.80">
    <property type="entry name" value="Glycosidases"/>
    <property type="match status" value="1"/>
</dbReference>
<dbReference type="Gene3D" id="2.60.40.1180">
    <property type="entry name" value="Golgi alpha-mannosidase II"/>
    <property type="match status" value="1"/>
</dbReference>
<accession>A0A2K8KFC0</accession>
<feature type="domain" description="Glycosyl hydrolase family 13 catalytic" evidence="4">
    <location>
        <begin position="12"/>
        <end position="400"/>
    </location>
</feature>
<reference evidence="5 6" key="1">
    <citation type="submission" date="2017-11" db="EMBL/GenBank/DDBJ databases">
        <title>Complete genome sequence of Spiroplasma clarkii CN-5 (DSM 19994).</title>
        <authorList>
            <person name="Tsai Y.-M."/>
            <person name="Chang A."/>
            <person name="Lo W.-S."/>
            <person name="Kuo C.-H."/>
        </authorList>
    </citation>
    <scope>NUCLEOTIDE SEQUENCE [LARGE SCALE GENOMIC DNA]</scope>
    <source>
        <strain evidence="5 6">CN-5</strain>
    </source>
</reference>
<evidence type="ECO:0000259" key="4">
    <source>
        <dbReference type="SMART" id="SM00642"/>
    </source>
</evidence>
<dbReference type="EMBL" id="CP024870">
    <property type="protein sequence ID" value="ATX70393.1"/>
    <property type="molecule type" value="Genomic_DNA"/>
</dbReference>
<dbReference type="OrthoDB" id="9805159at2"/>
<dbReference type="GO" id="GO:0004556">
    <property type="term" value="F:alpha-amylase activity"/>
    <property type="evidence" value="ECO:0007669"/>
    <property type="project" value="TreeGrafter"/>
</dbReference>
<dbReference type="GO" id="GO:0009313">
    <property type="term" value="P:oligosaccharide catabolic process"/>
    <property type="evidence" value="ECO:0007669"/>
    <property type="project" value="TreeGrafter"/>
</dbReference>
<dbReference type="PANTHER" id="PTHR10357">
    <property type="entry name" value="ALPHA-AMYLASE FAMILY MEMBER"/>
    <property type="match status" value="1"/>
</dbReference>
<dbReference type="SUPFAM" id="SSF51445">
    <property type="entry name" value="(Trans)glycosidases"/>
    <property type="match status" value="1"/>
</dbReference>
<dbReference type="SMART" id="SM00642">
    <property type="entry name" value="Aamy"/>
    <property type="match status" value="1"/>
</dbReference>
<evidence type="ECO:0000256" key="1">
    <source>
        <dbReference type="ARBA" id="ARBA00008061"/>
    </source>
</evidence>
<dbReference type="Gene3D" id="3.90.400.10">
    <property type="entry name" value="Oligo-1,6-glucosidase, Domain 2"/>
    <property type="match status" value="1"/>
</dbReference>
<evidence type="ECO:0000256" key="3">
    <source>
        <dbReference type="ARBA" id="ARBA00023295"/>
    </source>
</evidence>
<dbReference type="NCBIfam" id="NF008183">
    <property type="entry name" value="PRK10933.1"/>
    <property type="match status" value="1"/>
</dbReference>
<keyword evidence="3" id="KW-0326">Glycosidase</keyword>
<dbReference type="InterPro" id="IPR006047">
    <property type="entry name" value="GH13_cat_dom"/>
</dbReference>
<dbReference type="Proteomes" id="UP000231179">
    <property type="component" value="Chromosome"/>
</dbReference>
<dbReference type="AlphaFoldDB" id="A0A2K8KFC0"/>
<dbReference type="RefSeq" id="WP_100253958.1">
    <property type="nucleotide sequence ID" value="NZ_CP015819.1"/>
</dbReference>
<dbReference type="InterPro" id="IPR017853">
    <property type="entry name" value="GH"/>
</dbReference>
<sequence length="537" mass="62395">MDKWWKKTVVYELYPQSFKDSNNDGVGDLKGIIEKLDYLQDLGVGAIWMTPIYTSPLVDNGYDIADYQNINEIYGSLADLKNLIKAAEAKQIKIIMDLVLNHTSDQHNWFLQAKTSKANPYRDYYIWRDQPDEKKSIFGGSAWTYDSTTKQYYFHQFAKEQPDLNWENPKLRSEISAMIKWWVDFGVKGFRLDVIDLIGKEVDKKIYSNGPNLHQFIKDLRAESWNSAEFLTVGECWGASIDDGIKYSNEKNDEFSMIFQFEQITELQSELGKYLYKEIDFIALKKVYKKWQQGLHGLGWNSLYLGNHDLPRMISKYGNDQEFRVASSKTLFTTLFLMEGTPFIYQGDEIGMTNTNWENITDYQDVEIKNTYQDLVLDEKKLTHEEFMQGLKANGRDHARTPMQWDGSENAGFSNAKPWIKVNENYQTINVENDLKNPSGIYNYLKTLINFRNKSEYADLIANSLYVPTLIDDSYLFAYARTNGQKTIKILANWSEKELDLSVLNLQGLEVLLNTHDSFADLKLKAWQTVVLLETRI</sequence>
<evidence type="ECO:0000256" key="2">
    <source>
        <dbReference type="ARBA" id="ARBA00022801"/>
    </source>
</evidence>
<comment type="similarity">
    <text evidence="1">Belongs to the glycosyl hydrolase 13 family.</text>
</comment>
<dbReference type="InterPro" id="IPR045857">
    <property type="entry name" value="O16G_dom_2"/>
</dbReference>
<evidence type="ECO:0000313" key="6">
    <source>
        <dbReference type="Proteomes" id="UP000231179"/>
    </source>
</evidence>
<dbReference type="Pfam" id="PF00128">
    <property type="entry name" value="Alpha-amylase"/>
    <property type="match status" value="1"/>
</dbReference>
<keyword evidence="6" id="KW-1185">Reference proteome</keyword>
<dbReference type="FunFam" id="3.20.20.80:FF:000064">
    <property type="entry name" value="Oligo-1,6-glucosidase"/>
    <property type="match status" value="1"/>
</dbReference>
<name>A0A2K8KFC0_9MOLU</name>
<dbReference type="SUPFAM" id="SSF51011">
    <property type="entry name" value="Glycosyl hydrolase domain"/>
    <property type="match status" value="1"/>
</dbReference>
<organism evidence="5 6">
    <name type="scientific">Spiroplasma clarkii</name>
    <dbReference type="NCBI Taxonomy" id="2139"/>
    <lineage>
        <taxon>Bacteria</taxon>
        <taxon>Bacillati</taxon>
        <taxon>Mycoplasmatota</taxon>
        <taxon>Mollicutes</taxon>
        <taxon>Entomoplasmatales</taxon>
        <taxon>Spiroplasmataceae</taxon>
        <taxon>Spiroplasma</taxon>
    </lineage>
</organism>
<protein>
    <submittedName>
        <fullName evidence="5">Alpha-glucosidase</fullName>
    </submittedName>
</protein>
<dbReference type="FunFam" id="3.90.400.10:FF:000002">
    <property type="entry name" value="Sucrose isomerase"/>
    <property type="match status" value="1"/>
</dbReference>
<gene>
    <name evidence="5" type="ORF">SCLAR_v1c00580</name>
</gene>
<dbReference type="PANTHER" id="PTHR10357:SF179">
    <property type="entry name" value="NEUTRAL AND BASIC AMINO ACID TRANSPORT PROTEIN RBAT"/>
    <property type="match status" value="1"/>
</dbReference>
<proteinExistence type="inferred from homology"/>
<evidence type="ECO:0000313" key="5">
    <source>
        <dbReference type="EMBL" id="ATX70393.1"/>
    </source>
</evidence>
<keyword evidence="2" id="KW-0378">Hydrolase</keyword>
<dbReference type="InterPro" id="IPR013780">
    <property type="entry name" value="Glyco_hydro_b"/>
</dbReference>